<dbReference type="Gene3D" id="1.10.287.1080">
    <property type="entry name" value="MazG-like"/>
    <property type="match status" value="1"/>
</dbReference>
<evidence type="ECO:0000259" key="1">
    <source>
        <dbReference type="Pfam" id="PF03819"/>
    </source>
</evidence>
<dbReference type="InterPro" id="IPR004518">
    <property type="entry name" value="MazG-like_dom"/>
</dbReference>
<evidence type="ECO:0000313" key="2">
    <source>
        <dbReference type="EMBL" id="QDP95316.1"/>
    </source>
</evidence>
<dbReference type="AlphaFoldDB" id="A0A516PVV4"/>
<dbReference type="SUPFAM" id="SSF101386">
    <property type="entry name" value="all-alpha NTP pyrophosphatases"/>
    <property type="match status" value="1"/>
</dbReference>
<organism evidence="2 3">
    <name type="scientific">Microlunatus elymi</name>
    <dbReference type="NCBI Taxonomy" id="2596828"/>
    <lineage>
        <taxon>Bacteria</taxon>
        <taxon>Bacillati</taxon>
        <taxon>Actinomycetota</taxon>
        <taxon>Actinomycetes</taxon>
        <taxon>Propionibacteriales</taxon>
        <taxon>Propionibacteriaceae</taxon>
        <taxon>Microlunatus</taxon>
    </lineage>
</organism>
<keyword evidence="2" id="KW-0378">Hydrolase</keyword>
<dbReference type="EMBL" id="CP041692">
    <property type="protein sequence ID" value="QDP95316.1"/>
    <property type="molecule type" value="Genomic_DNA"/>
</dbReference>
<dbReference type="PANTHER" id="PTHR42702">
    <property type="entry name" value="NUCLEOTIDE PYROPHOSPHOHYDROLASE"/>
    <property type="match status" value="1"/>
</dbReference>
<dbReference type="GO" id="GO:0016787">
    <property type="term" value="F:hydrolase activity"/>
    <property type="evidence" value="ECO:0007669"/>
    <property type="project" value="UniProtKB-KW"/>
</dbReference>
<dbReference type="PIRSF" id="PIRSF036521">
    <property type="entry name" value="UCP036521_pph"/>
    <property type="match status" value="1"/>
</dbReference>
<dbReference type="InterPro" id="IPR011411">
    <property type="entry name" value="MazG-related_YvdC"/>
</dbReference>
<gene>
    <name evidence="2" type="ORF">FOE78_04775</name>
</gene>
<dbReference type="Pfam" id="PF03819">
    <property type="entry name" value="MazG"/>
    <property type="match status" value="1"/>
</dbReference>
<dbReference type="RefSeq" id="WP_143985291.1">
    <property type="nucleotide sequence ID" value="NZ_CP041692.1"/>
</dbReference>
<dbReference type="OrthoDB" id="9791898at2"/>
<accession>A0A516PVV4</accession>
<keyword evidence="3" id="KW-1185">Reference proteome</keyword>
<dbReference type="PANTHER" id="PTHR42702:SF1">
    <property type="entry name" value="REGULATORY PROTEIN FOR BETA-LACTAMASE"/>
    <property type="match status" value="1"/>
</dbReference>
<evidence type="ECO:0000313" key="3">
    <source>
        <dbReference type="Proteomes" id="UP000319263"/>
    </source>
</evidence>
<protein>
    <submittedName>
        <fullName evidence="2">Pyrophosphohydrolase</fullName>
    </submittedName>
</protein>
<proteinExistence type="predicted"/>
<dbReference type="Proteomes" id="UP000319263">
    <property type="component" value="Chromosome"/>
</dbReference>
<feature type="domain" description="NTP pyrophosphohydrolase MazG-like" evidence="1">
    <location>
        <begin position="41"/>
        <end position="98"/>
    </location>
</feature>
<name>A0A516PVV4_9ACTN</name>
<sequence>MSTNDGGPAGSATFAQFQDYVKKLEQDRGFAGESVLQKCLLLGEEVGELFRSVRKTSGVGVDVATEHQENPAHEMADILIVLATIANRLDIDLGEAIRAKEQINASRRWS</sequence>
<reference evidence="2 3" key="1">
    <citation type="submission" date="2019-07" db="EMBL/GenBank/DDBJ databases">
        <title>Microlunatus dokdonensis sp. nov. isolated from the rhizospheric soil of the wild plant Elymus tsukushiensis.</title>
        <authorList>
            <person name="Ghim S.-Y."/>
            <person name="Hwang Y.-J."/>
            <person name="Son J.-S."/>
            <person name="Shin J.-H."/>
        </authorList>
    </citation>
    <scope>NUCLEOTIDE SEQUENCE [LARGE SCALE GENOMIC DNA]</scope>
    <source>
        <strain evidence="2 3">KUDC0627</strain>
    </source>
</reference>
<dbReference type="KEGG" id="mik:FOE78_04775"/>